<dbReference type="Proteomes" id="UP000314294">
    <property type="component" value="Unassembled WGS sequence"/>
</dbReference>
<feature type="compositionally biased region" description="Basic and acidic residues" evidence="1">
    <location>
        <begin position="104"/>
        <end position="120"/>
    </location>
</feature>
<evidence type="ECO:0000256" key="1">
    <source>
        <dbReference type="SAM" id="MobiDB-lite"/>
    </source>
</evidence>
<evidence type="ECO:0000313" key="3">
    <source>
        <dbReference type="Proteomes" id="UP000314294"/>
    </source>
</evidence>
<dbReference type="AlphaFoldDB" id="A0A4Z2GZA8"/>
<feature type="region of interest" description="Disordered" evidence="1">
    <location>
        <begin position="99"/>
        <end position="168"/>
    </location>
</feature>
<evidence type="ECO:0000313" key="2">
    <source>
        <dbReference type="EMBL" id="TNN58938.1"/>
    </source>
</evidence>
<keyword evidence="3" id="KW-1185">Reference proteome</keyword>
<accession>A0A4Z2GZA8</accession>
<gene>
    <name evidence="2" type="ORF">EYF80_030851</name>
</gene>
<sequence>MGRALCTGLGLGSPDFILEATRMAGMVSPAARAKEHVCTLHLIHRGGKCVEFVGVPVFGAPAELSSPNMQSPSESQRSDPAERFLSHRASLINTVASRMTGGRTELRRGGMEEGRKEGGGKRGPGSEEATARSNDRSACGCTAALPLPLSRGEQQSDQEESRWKPPLGLNIQNASGRHSTASLNKWVNMRACGVSRLECPSQCCSPRILDT</sequence>
<comment type="caution">
    <text evidence="2">The sequence shown here is derived from an EMBL/GenBank/DDBJ whole genome shotgun (WGS) entry which is preliminary data.</text>
</comment>
<dbReference type="OrthoDB" id="9950900at2759"/>
<name>A0A4Z2GZA8_9TELE</name>
<protein>
    <submittedName>
        <fullName evidence="2">Uncharacterized protein</fullName>
    </submittedName>
</protein>
<reference evidence="2 3" key="1">
    <citation type="submission" date="2019-03" db="EMBL/GenBank/DDBJ databases">
        <title>First draft genome of Liparis tanakae, snailfish: a comprehensive survey of snailfish specific genes.</title>
        <authorList>
            <person name="Kim W."/>
            <person name="Song I."/>
            <person name="Jeong J.-H."/>
            <person name="Kim D."/>
            <person name="Kim S."/>
            <person name="Ryu S."/>
            <person name="Song J.Y."/>
            <person name="Lee S.K."/>
        </authorList>
    </citation>
    <scope>NUCLEOTIDE SEQUENCE [LARGE SCALE GENOMIC DNA]</scope>
    <source>
        <tissue evidence="2">Muscle</tissue>
    </source>
</reference>
<proteinExistence type="predicted"/>
<dbReference type="EMBL" id="SRLO01000367">
    <property type="protein sequence ID" value="TNN58938.1"/>
    <property type="molecule type" value="Genomic_DNA"/>
</dbReference>
<organism evidence="2 3">
    <name type="scientific">Liparis tanakae</name>
    <name type="common">Tanaka's snailfish</name>
    <dbReference type="NCBI Taxonomy" id="230148"/>
    <lineage>
        <taxon>Eukaryota</taxon>
        <taxon>Metazoa</taxon>
        <taxon>Chordata</taxon>
        <taxon>Craniata</taxon>
        <taxon>Vertebrata</taxon>
        <taxon>Euteleostomi</taxon>
        <taxon>Actinopterygii</taxon>
        <taxon>Neopterygii</taxon>
        <taxon>Teleostei</taxon>
        <taxon>Neoteleostei</taxon>
        <taxon>Acanthomorphata</taxon>
        <taxon>Eupercaria</taxon>
        <taxon>Perciformes</taxon>
        <taxon>Cottioidei</taxon>
        <taxon>Cottales</taxon>
        <taxon>Liparidae</taxon>
        <taxon>Liparis</taxon>
    </lineage>
</organism>